<feature type="compositionally biased region" description="Low complexity" evidence="1">
    <location>
        <begin position="110"/>
        <end position="120"/>
    </location>
</feature>
<feature type="domain" description="RRM" evidence="2">
    <location>
        <begin position="172"/>
        <end position="233"/>
    </location>
</feature>
<feature type="compositionally biased region" description="Basic and acidic residues" evidence="1">
    <location>
        <begin position="88"/>
        <end position="104"/>
    </location>
</feature>
<dbReference type="GO" id="GO:0003723">
    <property type="term" value="F:RNA binding"/>
    <property type="evidence" value="ECO:0007669"/>
    <property type="project" value="InterPro"/>
</dbReference>
<dbReference type="Gene3D" id="3.30.70.330">
    <property type="match status" value="1"/>
</dbReference>
<keyword evidence="4" id="KW-1185">Reference proteome</keyword>
<reference evidence="3 4" key="1">
    <citation type="journal article" date="2024" name="J Genomics">
        <title>Draft genome sequencing and assembly of Favolaschia claudopus CIRM-BRFM 2984 isolated from oak limbs.</title>
        <authorList>
            <person name="Navarro D."/>
            <person name="Drula E."/>
            <person name="Chaduli D."/>
            <person name="Cazenave R."/>
            <person name="Ahrendt S."/>
            <person name="Wang J."/>
            <person name="Lipzen A."/>
            <person name="Daum C."/>
            <person name="Barry K."/>
            <person name="Grigoriev I.V."/>
            <person name="Favel A."/>
            <person name="Rosso M.N."/>
            <person name="Martin F."/>
        </authorList>
    </citation>
    <scope>NUCLEOTIDE SEQUENCE [LARGE SCALE GENOMIC DNA]</scope>
    <source>
        <strain evidence="3 4">CIRM-BRFM 2984</strain>
    </source>
</reference>
<dbReference type="InterPro" id="IPR035979">
    <property type="entry name" value="RBD_domain_sf"/>
</dbReference>
<feature type="region of interest" description="Disordered" evidence="1">
    <location>
        <begin position="353"/>
        <end position="382"/>
    </location>
</feature>
<sequence>MVATKPTTRKRVAILPRQHQYQAPPPQPPPPPPIFPPPPPQQQAPPAAPRVRSPQRRNVFRAPSTSHGSGSGSSSATVFPPLDALPFRPDEISYKRTSRPKDYEGGAGDVGNVHGNVNGRKAAKRARGRELAAVADAKARKELNAYGGKGKAKVNKGKAKMREATTVAEPWVCVGNLPPHTTPAALLTLFQPCGTILYLNIRYAAPGIPGHPEFGWRYAVVRFAGIEGAKRALGFGVNNRESGEVNRVGEMQEALGLGGIVVTPALIDLPEVQALPEFHLTELAHRQTHGHAQADPALIVPLPDSIPGGSDKENVYAADAAFVHPDVGSVTAFFTQAAAPGSVTAVLEGHAQPASIDGEPIVDDWDEGDQGDGEDAKTDTDADGDVEMEMVVTASGPTPFPALALASVAPTKIWTAALPLMPPAPAPTPVMPGGLHQTQWEGEGSGKGKAKEKGVTVGGTRFSLLF</sequence>
<protein>
    <recommendedName>
        <fullName evidence="2">RRM domain-containing protein</fullName>
    </recommendedName>
</protein>
<dbReference type="CDD" id="cd00590">
    <property type="entry name" value="RRM_SF"/>
    <property type="match status" value="1"/>
</dbReference>
<proteinExistence type="predicted"/>
<dbReference type="Pfam" id="PF00076">
    <property type="entry name" value="RRM_1"/>
    <property type="match status" value="1"/>
</dbReference>
<organism evidence="3 4">
    <name type="scientific">Favolaschia claudopus</name>
    <dbReference type="NCBI Taxonomy" id="2862362"/>
    <lineage>
        <taxon>Eukaryota</taxon>
        <taxon>Fungi</taxon>
        <taxon>Dikarya</taxon>
        <taxon>Basidiomycota</taxon>
        <taxon>Agaricomycotina</taxon>
        <taxon>Agaricomycetes</taxon>
        <taxon>Agaricomycetidae</taxon>
        <taxon>Agaricales</taxon>
        <taxon>Marasmiineae</taxon>
        <taxon>Mycenaceae</taxon>
        <taxon>Favolaschia</taxon>
    </lineage>
</organism>
<dbReference type="SUPFAM" id="SSF54928">
    <property type="entry name" value="RNA-binding domain, RBD"/>
    <property type="match status" value="1"/>
</dbReference>
<accession>A0AAV9ZH03</accession>
<feature type="compositionally biased region" description="Low complexity" evidence="1">
    <location>
        <begin position="64"/>
        <end position="75"/>
    </location>
</feature>
<feature type="compositionally biased region" description="Pro residues" evidence="1">
    <location>
        <begin position="23"/>
        <end position="48"/>
    </location>
</feature>
<comment type="caution">
    <text evidence="3">The sequence shown here is derived from an EMBL/GenBank/DDBJ whole genome shotgun (WGS) entry which is preliminary data.</text>
</comment>
<feature type="region of interest" description="Disordered" evidence="1">
    <location>
        <begin position="1"/>
        <end position="124"/>
    </location>
</feature>
<gene>
    <name evidence="3" type="ORF">R3P38DRAFT_3376189</name>
</gene>
<dbReference type="EMBL" id="JAWWNJ010000149">
    <property type="protein sequence ID" value="KAK6981633.1"/>
    <property type="molecule type" value="Genomic_DNA"/>
</dbReference>
<dbReference type="InterPro" id="IPR012677">
    <property type="entry name" value="Nucleotide-bd_a/b_plait_sf"/>
</dbReference>
<evidence type="ECO:0000313" key="3">
    <source>
        <dbReference type="EMBL" id="KAK6981633.1"/>
    </source>
</evidence>
<dbReference type="Proteomes" id="UP001362999">
    <property type="component" value="Unassembled WGS sequence"/>
</dbReference>
<dbReference type="InterPro" id="IPR000504">
    <property type="entry name" value="RRM_dom"/>
</dbReference>
<evidence type="ECO:0000256" key="1">
    <source>
        <dbReference type="SAM" id="MobiDB-lite"/>
    </source>
</evidence>
<feature type="compositionally biased region" description="Acidic residues" evidence="1">
    <location>
        <begin position="360"/>
        <end position="373"/>
    </location>
</feature>
<name>A0AAV9ZH03_9AGAR</name>
<evidence type="ECO:0000313" key="4">
    <source>
        <dbReference type="Proteomes" id="UP001362999"/>
    </source>
</evidence>
<evidence type="ECO:0000259" key="2">
    <source>
        <dbReference type="Pfam" id="PF00076"/>
    </source>
</evidence>
<dbReference type="AlphaFoldDB" id="A0AAV9ZH03"/>